<dbReference type="InterPro" id="IPR027443">
    <property type="entry name" value="IPNS-like_sf"/>
</dbReference>
<evidence type="ECO:0000256" key="1">
    <source>
        <dbReference type="ARBA" id="ARBA00022723"/>
    </source>
</evidence>
<dbReference type="Proteomes" id="UP001153076">
    <property type="component" value="Unassembled WGS sequence"/>
</dbReference>
<feature type="transmembrane region" description="Helical" evidence="3">
    <location>
        <begin position="174"/>
        <end position="194"/>
    </location>
</feature>
<dbReference type="SUPFAM" id="SSF51197">
    <property type="entry name" value="Clavaminate synthase-like"/>
    <property type="match status" value="1"/>
</dbReference>
<evidence type="ECO:0000313" key="5">
    <source>
        <dbReference type="EMBL" id="KAJ8430340.1"/>
    </source>
</evidence>
<keyword evidence="3" id="KW-0812">Transmembrane</keyword>
<organism evidence="5 6">
    <name type="scientific">Carnegiea gigantea</name>
    <dbReference type="NCBI Taxonomy" id="171969"/>
    <lineage>
        <taxon>Eukaryota</taxon>
        <taxon>Viridiplantae</taxon>
        <taxon>Streptophyta</taxon>
        <taxon>Embryophyta</taxon>
        <taxon>Tracheophyta</taxon>
        <taxon>Spermatophyta</taxon>
        <taxon>Magnoliopsida</taxon>
        <taxon>eudicotyledons</taxon>
        <taxon>Gunneridae</taxon>
        <taxon>Pentapetalae</taxon>
        <taxon>Caryophyllales</taxon>
        <taxon>Cactineae</taxon>
        <taxon>Cactaceae</taxon>
        <taxon>Cactoideae</taxon>
        <taxon>Echinocereeae</taxon>
        <taxon>Carnegiea</taxon>
    </lineage>
</organism>
<dbReference type="EMBL" id="JAKOGI010000806">
    <property type="protein sequence ID" value="KAJ8430340.1"/>
    <property type="molecule type" value="Genomic_DNA"/>
</dbReference>
<keyword evidence="1" id="KW-0479">Metal-binding</keyword>
<dbReference type="InterPro" id="IPR026992">
    <property type="entry name" value="DIOX_N"/>
</dbReference>
<keyword evidence="2" id="KW-0408">Iron</keyword>
<feature type="domain" description="Non-haem dioxygenase N-terminal" evidence="4">
    <location>
        <begin position="58"/>
        <end position="157"/>
    </location>
</feature>
<comment type="caution">
    <text evidence="5">The sequence shown here is derived from an EMBL/GenBank/DDBJ whole genome shotgun (WGS) entry which is preliminary data.</text>
</comment>
<evidence type="ECO:0000256" key="3">
    <source>
        <dbReference type="SAM" id="Phobius"/>
    </source>
</evidence>
<gene>
    <name evidence="5" type="ORF">Cgig2_008433</name>
</gene>
<keyword evidence="3" id="KW-1133">Transmembrane helix</keyword>
<sequence>MEGGAQTRTQLKSILVPSVQELAKESLEKVPDRYIRPFDDQDRPILLLDDRVHDDLQVPIVDMEALLSGDGQELQKLHLACQEWGFFQVINHGVDSSLVEKFKRETQEFFNLPMEEKKRYWQTPTDVEGFGQAFVVSEQQKLDWADLFYLTTLPKTQRLPRLLPLFPLPYRSSLLSLCLSLFFLATATPASLSIKCRSQAKHNFLVTFENFMKQLSV</sequence>
<proteinExistence type="predicted"/>
<dbReference type="Pfam" id="PF14226">
    <property type="entry name" value="DIOX_N"/>
    <property type="match status" value="1"/>
</dbReference>
<evidence type="ECO:0000256" key="2">
    <source>
        <dbReference type="ARBA" id="ARBA00023004"/>
    </source>
</evidence>
<evidence type="ECO:0000313" key="6">
    <source>
        <dbReference type="Proteomes" id="UP001153076"/>
    </source>
</evidence>
<dbReference type="GO" id="GO:0046872">
    <property type="term" value="F:metal ion binding"/>
    <property type="evidence" value="ECO:0007669"/>
    <property type="project" value="UniProtKB-KW"/>
</dbReference>
<keyword evidence="6" id="KW-1185">Reference proteome</keyword>
<reference evidence="5" key="1">
    <citation type="submission" date="2022-04" db="EMBL/GenBank/DDBJ databases">
        <title>Carnegiea gigantea Genome sequencing and assembly v2.</title>
        <authorList>
            <person name="Copetti D."/>
            <person name="Sanderson M.J."/>
            <person name="Burquez A."/>
            <person name="Wojciechowski M.F."/>
        </authorList>
    </citation>
    <scope>NUCLEOTIDE SEQUENCE</scope>
    <source>
        <strain evidence="5">SGP5-SGP5p</strain>
        <tissue evidence="5">Aerial part</tissue>
    </source>
</reference>
<keyword evidence="3" id="KW-0472">Membrane</keyword>
<accession>A0A9Q1JSP9</accession>
<dbReference type="PANTHER" id="PTHR47991">
    <property type="entry name" value="OXOGLUTARATE/IRON-DEPENDENT DIOXYGENASE"/>
    <property type="match status" value="1"/>
</dbReference>
<evidence type="ECO:0000259" key="4">
    <source>
        <dbReference type="Pfam" id="PF14226"/>
    </source>
</evidence>
<name>A0A9Q1JSP9_9CARY</name>
<dbReference type="AlphaFoldDB" id="A0A9Q1JSP9"/>
<dbReference type="Gene3D" id="2.60.120.330">
    <property type="entry name" value="B-lactam Antibiotic, Isopenicillin N Synthase, Chain"/>
    <property type="match status" value="1"/>
</dbReference>
<dbReference type="InterPro" id="IPR050295">
    <property type="entry name" value="Plant_2OG-oxidoreductases"/>
</dbReference>
<protein>
    <recommendedName>
        <fullName evidence="4">Non-haem dioxygenase N-terminal domain-containing protein</fullName>
    </recommendedName>
</protein>
<dbReference type="OrthoDB" id="288590at2759"/>